<keyword evidence="2" id="KW-0285">Flavoprotein</keyword>
<keyword evidence="3" id="KW-0274">FAD</keyword>
<dbReference type="AlphaFoldDB" id="A0AAF0Y5A4"/>
<feature type="compositionally biased region" description="Basic and acidic residues" evidence="5">
    <location>
        <begin position="526"/>
        <end position="548"/>
    </location>
</feature>
<dbReference type="GeneID" id="87807108"/>
<reference evidence="6" key="1">
    <citation type="submission" date="2023-10" db="EMBL/GenBank/DDBJ databases">
        <authorList>
            <person name="Noh H."/>
        </authorList>
    </citation>
    <scope>NUCLEOTIDE SEQUENCE</scope>
    <source>
        <strain evidence="6">DUCC4014</strain>
    </source>
</reference>
<protein>
    <submittedName>
        <fullName evidence="6">Flavin-containing monooxygenase ustF2</fullName>
    </submittedName>
</protein>
<dbReference type="InterPro" id="IPR050346">
    <property type="entry name" value="FMO-like"/>
</dbReference>
<dbReference type="RefSeq" id="XP_062626382.1">
    <property type="nucleotide sequence ID" value="XM_062770398.1"/>
</dbReference>
<keyword evidence="7" id="KW-1185">Reference proteome</keyword>
<dbReference type="Pfam" id="PF00743">
    <property type="entry name" value="FMO-like"/>
    <property type="match status" value="3"/>
</dbReference>
<dbReference type="InterPro" id="IPR036188">
    <property type="entry name" value="FAD/NAD-bd_sf"/>
</dbReference>
<dbReference type="SUPFAM" id="SSF51905">
    <property type="entry name" value="FAD/NAD(P)-binding domain"/>
    <property type="match status" value="2"/>
</dbReference>
<evidence type="ECO:0000256" key="1">
    <source>
        <dbReference type="ARBA" id="ARBA00009183"/>
    </source>
</evidence>
<sequence>MTIDIPEYFQYESPIRTVAVIGAGVSGVPATRHLREAGLEVTVFERQSKAGGIWNWSPEITKPLSVPTPAPSHGAFFPQLPAEAGPEPVTKTLDDADHEQRLRFSPPNPVYWSLSNNVPIPTMAFKDWEYPAGTAENIRHDLISDYVHSYVKHFNIDESVQYNTRVENAVKIPKTDNDGAKWRLTLRKVVPEGDDKVKETYWTQDFDAVIVATGHYNAPFIPDFEGSDKWAAAYPEHVLHSNGYRVPEPYAGKDVLVVGCGTSGIDMARDLEEHVNKVYMVGRKPETGPDAYKSLRNWQRRLLPKNGELVDEIKRFIPPAPGAPIEQGQIELVDGRIITNISLIIFATGYQYSYPFFPQFHRDPALGAPTPEEKKNLLITDGASVLNLYRDIFYIPDPTLAFLGLSVNTSAFSFFEYQAQSIVRVLAGTARLPSTAEQWKFYDTLVQRTGDGKFVHFLGKDGERAYVRHAVEWINRDAEWSGASKITGHSPEWIKASDNILASIALKYGIDAETARELRQNSTGGKEPEIKAEDKAAEETKAEEDKPEPVAVAAAA</sequence>
<evidence type="ECO:0000313" key="7">
    <source>
        <dbReference type="Proteomes" id="UP000827549"/>
    </source>
</evidence>
<organism evidence="6 7">
    <name type="scientific">Vanrija pseudolonga</name>
    <dbReference type="NCBI Taxonomy" id="143232"/>
    <lineage>
        <taxon>Eukaryota</taxon>
        <taxon>Fungi</taxon>
        <taxon>Dikarya</taxon>
        <taxon>Basidiomycota</taxon>
        <taxon>Agaricomycotina</taxon>
        <taxon>Tremellomycetes</taxon>
        <taxon>Trichosporonales</taxon>
        <taxon>Trichosporonaceae</taxon>
        <taxon>Vanrija</taxon>
    </lineage>
</organism>
<gene>
    <name evidence="6" type="primary">ustF2_0</name>
    <name evidence="6" type="ORF">LOC62_03G003867</name>
</gene>
<name>A0AAF0Y5A4_9TREE</name>
<comment type="similarity">
    <text evidence="1">Belongs to the FMO family.</text>
</comment>
<dbReference type="Proteomes" id="UP000827549">
    <property type="component" value="Chromosome 3"/>
</dbReference>
<evidence type="ECO:0000313" key="6">
    <source>
        <dbReference type="EMBL" id="WOO80350.1"/>
    </source>
</evidence>
<keyword evidence="4" id="KW-0560">Oxidoreductase</keyword>
<dbReference type="Gene3D" id="3.50.50.60">
    <property type="entry name" value="FAD/NAD(P)-binding domain"/>
    <property type="match status" value="2"/>
</dbReference>
<evidence type="ECO:0000256" key="4">
    <source>
        <dbReference type="ARBA" id="ARBA00023002"/>
    </source>
</evidence>
<dbReference type="GO" id="GO:0050661">
    <property type="term" value="F:NADP binding"/>
    <property type="evidence" value="ECO:0007669"/>
    <property type="project" value="InterPro"/>
</dbReference>
<dbReference type="EMBL" id="CP086716">
    <property type="protein sequence ID" value="WOO80350.1"/>
    <property type="molecule type" value="Genomic_DNA"/>
</dbReference>
<dbReference type="PRINTS" id="PR00419">
    <property type="entry name" value="ADXRDTASE"/>
</dbReference>
<feature type="region of interest" description="Disordered" evidence="5">
    <location>
        <begin position="517"/>
        <end position="556"/>
    </location>
</feature>
<dbReference type="PANTHER" id="PTHR23023">
    <property type="entry name" value="DIMETHYLANILINE MONOOXYGENASE"/>
    <property type="match status" value="1"/>
</dbReference>
<dbReference type="GO" id="GO:0050660">
    <property type="term" value="F:flavin adenine dinucleotide binding"/>
    <property type="evidence" value="ECO:0007669"/>
    <property type="project" value="InterPro"/>
</dbReference>
<dbReference type="GO" id="GO:0004499">
    <property type="term" value="F:N,N-dimethylaniline monooxygenase activity"/>
    <property type="evidence" value="ECO:0007669"/>
    <property type="project" value="InterPro"/>
</dbReference>
<keyword evidence="6" id="KW-0503">Monooxygenase</keyword>
<evidence type="ECO:0000256" key="3">
    <source>
        <dbReference type="ARBA" id="ARBA00022827"/>
    </source>
</evidence>
<accession>A0AAF0Y5A4</accession>
<dbReference type="InterPro" id="IPR020946">
    <property type="entry name" value="Flavin_mOase-like"/>
</dbReference>
<evidence type="ECO:0000256" key="5">
    <source>
        <dbReference type="SAM" id="MobiDB-lite"/>
    </source>
</evidence>
<evidence type="ECO:0000256" key="2">
    <source>
        <dbReference type="ARBA" id="ARBA00022630"/>
    </source>
</evidence>
<proteinExistence type="inferred from homology"/>